<dbReference type="SUPFAM" id="SSF48371">
    <property type="entry name" value="ARM repeat"/>
    <property type="match status" value="1"/>
</dbReference>
<dbReference type="InterPro" id="IPR011989">
    <property type="entry name" value="ARM-like"/>
</dbReference>
<name>A0A2J7QRL9_9NEOP</name>
<dbReference type="GO" id="GO:0000502">
    <property type="term" value="C:proteasome complex"/>
    <property type="evidence" value="ECO:0007669"/>
    <property type="project" value="UniProtKB-KW"/>
</dbReference>
<dbReference type="Proteomes" id="UP000235965">
    <property type="component" value="Unassembled WGS sequence"/>
</dbReference>
<dbReference type="PANTHER" id="PTHR13554">
    <property type="entry name" value="26S PROTEASOME NON-ATPASE REGULATORY SUBUNIT 5-RELATED"/>
    <property type="match status" value="1"/>
</dbReference>
<keyword evidence="4" id="KW-1185">Reference proteome</keyword>
<evidence type="ECO:0000256" key="2">
    <source>
        <dbReference type="ARBA" id="ARBA00014933"/>
    </source>
</evidence>
<comment type="similarity">
    <text evidence="1">Belongs to the proteasome subunit S5B/HSM3 family.</text>
</comment>
<dbReference type="EMBL" id="NEVH01011893">
    <property type="protein sequence ID" value="PNF31217.1"/>
    <property type="molecule type" value="Genomic_DNA"/>
</dbReference>
<dbReference type="PANTHER" id="PTHR13554:SF10">
    <property type="entry name" value="26S PROTEASOME NON-ATPASE REGULATORY SUBUNIT 5"/>
    <property type="match status" value="1"/>
</dbReference>
<dbReference type="Pfam" id="PF10508">
    <property type="entry name" value="Proteasom_PSMB"/>
    <property type="match status" value="1"/>
</dbReference>
<dbReference type="AlphaFoldDB" id="A0A2J7QRL9"/>
<sequence length="521" mass="57607">MLATKTLPDLLVKMTASNFEWFQMAVSKLSTDDLNRTQLLSEFKLAVGALPTAQQKLIVRSLQLENIFDCLNSSETEQIVLTCDVLSLLLSIMEPSLVFRQYEEALHRALGHPAPCVKQFAIKELQRAVTCDDFMERLSLQEAMLLSVVTCICHEDMSVASSAMSLLKSLGASPVGLNLLYSITVVNALKGAMAQRDVIRFRVYEVVTDVAVHLEDGLQAGHASGLLPALLAELNGADILLQMNTLELLTKLALHEHGLRYLQQHGVLSALASKVATINKDPLASLLLPGLIKFFGNVAQSWPKEVFADYPNMVTTLFEMFDNPDLVLLGVAMETVGYIGTSVEGKYMLESQGDTMRNTIKKLADMITNLPTEWRVRALNTVANLLELKVCNQDTQSLALVKSWFEQLAPDPMELVMSVCRQPFVELRLAGLQVLQVLAEQQWGQEIMNNTSSLIEFLLDRGIEANKLCKDAKYEVVKTITESPTAATSFGNVTLLRFREFVCEGPFYVQAQSEVAIEGAS</sequence>
<evidence type="ECO:0000313" key="4">
    <source>
        <dbReference type="Proteomes" id="UP000235965"/>
    </source>
</evidence>
<keyword evidence="3" id="KW-0647">Proteasome</keyword>
<proteinExistence type="inferred from homology"/>
<comment type="caution">
    <text evidence="3">The sequence shown here is derived from an EMBL/GenBank/DDBJ whole genome shotgun (WGS) entry which is preliminary data.</text>
</comment>
<protein>
    <recommendedName>
        <fullName evidence="2">26S proteasome non-ATPase regulatory subunit 5</fullName>
    </recommendedName>
</protein>
<accession>A0A2J7QRL9</accession>
<gene>
    <name evidence="3" type="ORF">B7P43_G14860</name>
</gene>
<dbReference type="STRING" id="105785.A0A2J7QRL9"/>
<reference evidence="3 4" key="1">
    <citation type="submission" date="2017-12" db="EMBL/GenBank/DDBJ databases">
        <title>Hemimetabolous genomes reveal molecular basis of termite eusociality.</title>
        <authorList>
            <person name="Harrison M.C."/>
            <person name="Jongepier E."/>
            <person name="Robertson H.M."/>
            <person name="Arning N."/>
            <person name="Bitard-Feildel T."/>
            <person name="Chao H."/>
            <person name="Childers C.P."/>
            <person name="Dinh H."/>
            <person name="Doddapaneni H."/>
            <person name="Dugan S."/>
            <person name="Gowin J."/>
            <person name="Greiner C."/>
            <person name="Han Y."/>
            <person name="Hu H."/>
            <person name="Hughes D.S.T."/>
            <person name="Huylmans A.-K."/>
            <person name="Kemena C."/>
            <person name="Kremer L.P.M."/>
            <person name="Lee S.L."/>
            <person name="Lopez-Ezquerra A."/>
            <person name="Mallet L."/>
            <person name="Monroy-Kuhn J.M."/>
            <person name="Moser A."/>
            <person name="Murali S.C."/>
            <person name="Muzny D.M."/>
            <person name="Otani S."/>
            <person name="Piulachs M.-D."/>
            <person name="Poelchau M."/>
            <person name="Qu J."/>
            <person name="Schaub F."/>
            <person name="Wada-Katsumata A."/>
            <person name="Worley K.C."/>
            <person name="Xie Q."/>
            <person name="Ylla G."/>
            <person name="Poulsen M."/>
            <person name="Gibbs R.A."/>
            <person name="Schal C."/>
            <person name="Richards S."/>
            <person name="Belles X."/>
            <person name="Korb J."/>
            <person name="Bornberg-Bauer E."/>
        </authorList>
    </citation>
    <scope>NUCLEOTIDE SEQUENCE [LARGE SCALE GENOMIC DNA]</scope>
    <source>
        <tissue evidence="3">Whole body</tissue>
    </source>
</reference>
<dbReference type="GO" id="GO:0043248">
    <property type="term" value="P:proteasome assembly"/>
    <property type="evidence" value="ECO:0007669"/>
    <property type="project" value="InterPro"/>
</dbReference>
<evidence type="ECO:0000313" key="3">
    <source>
        <dbReference type="EMBL" id="PNF31217.1"/>
    </source>
</evidence>
<dbReference type="InterPro" id="IPR019538">
    <property type="entry name" value="PSMD5"/>
</dbReference>
<dbReference type="GO" id="GO:0005829">
    <property type="term" value="C:cytosol"/>
    <property type="evidence" value="ECO:0007669"/>
    <property type="project" value="TreeGrafter"/>
</dbReference>
<evidence type="ECO:0000256" key="1">
    <source>
        <dbReference type="ARBA" id="ARBA00006823"/>
    </source>
</evidence>
<dbReference type="InterPro" id="IPR016024">
    <property type="entry name" value="ARM-type_fold"/>
</dbReference>
<dbReference type="Gene3D" id="1.25.10.10">
    <property type="entry name" value="Leucine-rich Repeat Variant"/>
    <property type="match status" value="1"/>
</dbReference>
<organism evidence="3 4">
    <name type="scientific">Cryptotermes secundus</name>
    <dbReference type="NCBI Taxonomy" id="105785"/>
    <lineage>
        <taxon>Eukaryota</taxon>
        <taxon>Metazoa</taxon>
        <taxon>Ecdysozoa</taxon>
        <taxon>Arthropoda</taxon>
        <taxon>Hexapoda</taxon>
        <taxon>Insecta</taxon>
        <taxon>Pterygota</taxon>
        <taxon>Neoptera</taxon>
        <taxon>Polyneoptera</taxon>
        <taxon>Dictyoptera</taxon>
        <taxon>Blattodea</taxon>
        <taxon>Blattoidea</taxon>
        <taxon>Termitoidae</taxon>
        <taxon>Kalotermitidae</taxon>
        <taxon>Cryptotermitinae</taxon>
        <taxon>Cryptotermes</taxon>
    </lineage>
</organism>
<dbReference type="InParanoid" id="A0A2J7QRL9"/>
<dbReference type="FunCoup" id="A0A2J7QRL9">
    <property type="interactions" value="2054"/>
</dbReference>
<dbReference type="OrthoDB" id="10250600at2759"/>